<organism evidence="2 3">
    <name type="scientific">Gossypium arboreum</name>
    <name type="common">Tree cotton</name>
    <name type="synonym">Gossypium nanking</name>
    <dbReference type="NCBI Taxonomy" id="29729"/>
    <lineage>
        <taxon>Eukaryota</taxon>
        <taxon>Viridiplantae</taxon>
        <taxon>Streptophyta</taxon>
        <taxon>Embryophyta</taxon>
        <taxon>Tracheophyta</taxon>
        <taxon>Spermatophyta</taxon>
        <taxon>Magnoliopsida</taxon>
        <taxon>eudicotyledons</taxon>
        <taxon>Gunneridae</taxon>
        <taxon>Pentapetalae</taxon>
        <taxon>rosids</taxon>
        <taxon>malvids</taxon>
        <taxon>Malvales</taxon>
        <taxon>Malvaceae</taxon>
        <taxon>Malvoideae</taxon>
        <taxon>Gossypium</taxon>
    </lineage>
</organism>
<protein>
    <submittedName>
        <fullName evidence="2">Uncharacterized protein</fullName>
    </submittedName>
</protein>
<sequence>MEASMFGGSMEYTTPKRHSGHYETSTRRDDLLPTTSTSKGTSYVANDGRLDDESDMDPPRKPSPDGAKVVLFSKPEHVPTEPEDVEGGSNEEEEEEDPRFRACLPPAHMHNVDLSADDALEFPDLPHRRRDRRSSSLDLSELEVGNDFSSKDSFLGALKQHSIMNGVNYNMVKSKSEKLKSKCAVQDGTFS</sequence>
<name>A0ABR0P1E2_GOSAR</name>
<dbReference type="EMBL" id="JARKNE010000008">
    <property type="protein sequence ID" value="KAK5811419.1"/>
    <property type="molecule type" value="Genomic_DNA"/>
</dbReference>
<dbReference type="Proteomes" id="UP001358586">
    <property type="component" value="Chromosome 8"/>
</dbReference>
<evidence type="ECO:0000313" key="2">
    <source>
        <dbReference type="EMBL" id="KAK5811419.1"/>
    </source>
</evidence>
<feature type="region of interest" description="Disordered" evidence="1">
    <location>
        <begin position="1"/>
        <end position="99"/>
    </location>
</feature>
<comment type="caution">
    <text evidence="2">The sequence shown here is derived from an EMBL/GenBank/DDBJ whole genome shotgun (WGS) entry which is preliminary data.</text>
</comment>
<proteinExistence type="predicted"/>
<feature type="compositionally biased region" description="Acidic residues" evidence="1">
    <location>
        <begin position="81"/>
        <end position="97"/>
    </location>
</feature>
<feature type="compositionally biased region" description="Basic and acidic residues" evidence="1">
    <location>
        <begin position="20"/>
        <end position="31"/>
    </location>
</feature>
<gene>
    <name evidence="2" type="ORF">PVK06_026750</name>
</gene>
<keyword evidence="3" id="KW-1185">Reference proteome</keyword>
<accession>A0ABR0P1E2</accession>
<evidence type="ECO:0000256" key="1">
    <source>
        <dbReference type="SAM" id="MobiDB-lite"/>
    </source>
</evidence>
<evidence type="ECO:0000313" key="3">
    <source>
        <dbReference type="Proteomes" id="UP001358586"/>
    </source>
</evidence>
<reference evidence="2 3" key="1">
    <citation type="submission" date="2023-03" db="EMBL/GenBank/DDBJ databases">
        <title>WGS of Gossypium arboreum.</title>
        <authorList>
            <person name="Yu D."/>
        </authorList>
    </citation>
    <scope>NUCLEOTIDE SEQUENCE [LARGE SCALE GENOMIC DNA]</scope>
    <source>
        <tissue evidence="2">Leaf</tissue>
    </source>
</reference>
<feature type="compositionally biased region" description="Polar residues" evidence="1">
    <location>
        <begin position="33"/>
        <end position="44"/>
    </location>
</feature>